<sequence length="376" mass="41431">MASAPNAILCLSGYNPRAVVALCREAAARGWPLYLAARGTKDPIFRTTHAERVLVTRGTEALTLQALLGWIATLRQQHGHQRVMIAPSCEFLNRLLLRERAALEAAGAVVPLVDEALYARISDKHSFGAMCQAHGLAVPEELPAPPASYPFVAKPLRYAGADGRQLKPHLILGPNERTRFEREERAADFYFQVFAEGRSLYLLAHLGRDGRTLVSSQENLLQQTDGGSIILARRSDFHHSAEAARYLAMLRAEGFHGLIMVELRQDLDSGRCVMIEANPRMWGPMQFALDNGLDLFGGLWRDAFGTEPSPRPATPAPGGGAYYFWSGGLVPASQPYAFHQYEAARLLDEHAAIAACDLFDREDTRALHHDELSPTP</sequence>
<protein>
    <recommendedName>
        <fullName evidence="2">ATP-grasp domain-containing protein</fullName>
    </recommendedName>
</protein>
<dbReference type="SUPFAM" id="SSF56059">
    <property type="entry name" value="Glutathione synthetase ATP-binding domain-like"/>
    <property type="match status" value="1"/>
</dbReference>
<dbReference type="Gene3D" id="3.30.470.20">
    <property type="entry name" value="ATP-grasp fold, B domain"/>
    <property type="match status" value="1"/>
</dbReference>
<dbReference type="Proteomes" id="UP000678374">
    <property type="component" value="Unassembled WGS sequence"/>
</dbReference>
<feature type="domain" description="ATP-grasp" evidence="2">
    <location>
        <begin position="115"/>
        <end position="304"/>
    </location>
</feature>
<keyword evidence="4" id="KW-1185">Reference proteome</keyword>
<evidence type="ECO:0000313" key="3">
    <source>
        <dbReference type="EMBL" id="MBQ0958439.1"/>
    </source>
</evidence>
<reference evidence="3" key="1">
    <citation type="submission" date="2021-04" db="EMBL/GenBank/DDBJ databases">
        <title>The genome sequence of Ideonella sp. 4Y11.</title>
        <authorList>
            <person name="Liu Y."/>
        </authorList>
    </citation>
    <scope>NUCLEOTIDE SEQUENCE</scope>
    <source>
        <strain evidence="3">4Y11</strain>
    </source>
</reference>
<dbReference type="EMBL" id="JAGQDE010000003">
    <property type="protein sequence ID" value="MBQ0958439.1"/>
    <property type="molecule type" value="Genomic_DNA"/>
</dbReference>
<proteinExistence type="predicted"/>
<keyword evidence="1" id="KW-0547">Nucleotide-binding</keyword>
<evidence type="ECO:0000313" key="4">
    <source>
        <dbReference type="Proteomes" id="UP000678374"/>
    </source>
</evidence>
<name>A0A941BKC8_9BURK</name>
<dbReference type="PROSITE" id="PS50975">
    <property type="entry name" value="ATP_GRASP"/>
    <property type="match status" value="1"/>
</dbReference>
<comment type="caution">
    <text evidence="3">The sequence shown here is derived from an EMBL/GenBank/DDBJ whole genome shotgun (WGS) entry which is preliminary data.</text>
</comment>
<dbReference type="RefSeq" id="WP_210800946.1">
    <property type="nucleotide sequence ID" value="NZ_JAGQDE010000003.1"/>
</dbReference>
<dbReference type="AlphaFoldDB" id="A0A941BKC8"/>
<evidence type="ECO:0000259" key="2">
    <source>
        <dbReference type="PROSITE" id="PS50975"/>
    </source>
</evidence>
<dbReference type="GO" id="GO:0046872">
    <property type="term" value="F:metal ion binding"/>
    <property type="evidence" value="ECO:0007669"/>
    <property type="project" value="InterPro"/>
</dbReference>
<dbReference type="InterPro" id="IPR011761">
    <property type="entry name" value="ATP-grasp"/>
</dbReference>
<evidence type="ECO:0000256" key="1">
    <source>
        <dbReference type="PROSITE-ProRule" id="PRU00409"/>
    </source>
</evidence>
<gene>
    <name evidence="3" type="ORF">KAK06_05660</name>
</gene>
<keyword evidence="1" id="KW-0067">ATP-binding</keyword>
<accession>A0A941BKC8</accession>
<dbReference type="GO" id="GO:0005524">
    <property type="term" value="F:ATP binding"/>
    <property type="evidence" value="ECO:0007669"/>
    <property type="project" value="UniProtKB-UniRule"/>
</dbReference>
<organism evidence="3 4">
    <name type="scientific">Ideonella aquatica</name>
    <dbReference type="NCBI Taxonomy" id="2824119"/>
    <lineage>
        <taxon>Bacteria</taxon>
        <taxon>Pseudomonadati</taxon>
        <taxon>Pseudomonadota</taxon>
        <taxon>Betaproteobacteria</taxon>
        <taxon>Burkholderiales</taxon>
        <taxon>Sphaerotilaceae</taxon>
        <taxon>Ideonella</taxon>
    </lineage>
</organism>